<evidence type="ECO:0000256" key="1">
    <source>
        <dbReference type="SAM" id="MobiDB-lite"/>
    </source>
</evidence>
<reference evidence="2" key="1">
    <citation type="submission" date="2021-06" db="EMBL/GenBank/DDBJ databases">
        <title>Parelaphostrongylus tenuis whole genome reference sequence.</title>
        <authorList>
            <person name="Garwood T.J."/>
            <person name="Larsen P.A."/>
            <person name="Fountain-Jones N.M."/>
            <person name="Garbe J.R."/>
            <person name="Macchietto M.G."/>
            <person name="Kania S.A."/>
            <person name="Gerhold R.W."/>
            <person name="Richards J.E."/>
            <person name="Wolf T.M."/>
        </authorList>
    </citation>
    <scope>NUCLEOTIDE SEQUENCE</scope>
    <source>
        <strain evidence="2">MNPRO001-30</strain>
        <tissue evidence="2">Meninges</tissue>
    </source>
</reference>
<comment type="caution">
    <text evidence="2">The sequence shown here is derived from an EMBL/GenBank/DDBJ whole genome shotgun (WGS) entry which is preliminary data.</text>
</comment>
<feature type="region of interest" description="Disordered" evidence="1">
    <location>
        <begin position="57"/>
        <end position="94"/>
    </location>
</feature>
<dbReference type="Proteomes" id="UP001196413">
    <property type="component" value="Unassembled WGS sequence"/>
</dbReference>
<protein>
    <submittedName>
        <fullName evidence="2">Uncharacterized protein</fullName>
    </submittedName>
</protein>
<proteinExistence type="predicted"/>
<dbReference type="EMBL" id="JAHQIW010003390">
    <property type="protein sequence ID" value="KAJ1358498.1"/>
    <property type="molecule type" value="Genomic_DNA"/>
</dbReference>
<accession>A0AAD5QNB1</accession>
<feature type="compositionally biased region" description="Basic and acidic residues" evidence="1">
    <location>
        <begin position="74"/>
        <end position="90"/>
    </location>
</feature>
<organism evidence="2 3">
    <name type="scientific">Parelaphostrongylus tenuis</name>
    <name type="common">Meningeal worm</name>
    <dbReference type="NCBI Taxonomy" id="148309"/>
    <lineage>
        <taxon>Eukaryota</taxon>
        <taxon>Metazoa</taxon>
        <taxon>Ecdysozoa</taxon>
        <taxon>Nematoda</taxon>
        <taxon>Chromadorea</taxon>
        <taxon>Rhabditida</taxon>
        <taxon>Rhabditina</taxon>
        <taxon>Rhabditomorpha</taxon>
        <taxon>Strongyloidea</taxon>
        <taxon>Metastrongylidae</taxon>
        <taxon>Parelaphostrongylus</taxon>
    </lineage>
</organism>
<evidence type="ECO:0000313" key="2">
    <source>
        <dbReference type="EMBL" id="KAJ1358498.1"/>
    </source>
</evidence>
<dbReference type="AlphaFoldDB" id="A0AAD5QNB1"/>
<sequence length="127" mass="14960">RKQESNPLHRLRNVVMVAYDVDNLNEILCNRNWHIEKDWTEDYGLFVDGLKRCAELNSATQSNRSDRTSSTNKDLPEKRSKLMPDADGSHLARSIRNTNCRKALKKDLYWHMIKKLLEARKRSSLKY</sequence>
<keyword evidence="3" id="KW-1185">Reference proteome</keyword>
<evidence type="ECO:0000313" key="3">
    <source>
        <dbReference type="Proteomes" id="UP001196413"/>
    </source>
</evidence>
<feature type="non-terminal residue" evidence="2">
    <location>
        <position position="1"/>
    </location>
</feature>
<feature type="compositionally biased region" description="Polar residues" evidence="1">
    <location>
        <begin position="57"/>
        <end position="73"/>
    </location>
</feature>
<name>A0AAD5QNB1_PARTN</name>
<gene>
    <name evidence="2" type="ORF">KIN20_016938</name>
</gene>